<feature type="domain" description="C2H2-type" evidence="14">
    <location>
        <begin position="141"/>
        <end position="168"/>
    </location>
</feature>
<dbReference type="eggNOG" id="KOG1721">
    <property type="taxonomic scope" value="Eukaryota"/>
</dbReference>
<dbReference type="GO" id="GO:0008270">
    <property type="term" value="F:zinc ion binding"/>
    <property type="evidence" value="ECO:0007669"/>
    <property type="project" value="UniProtKB-UniRule"/>
</dbReference>
<evidence type="ECO:0000256" key="7">
    <source>
        <dbReference type="ARBA" id="ARBA00023015"/>
    </source>
</evidence>
<evidence type="ECO:0000256" key="10">
    <source>
        <dbReference type="ARBA" id="ARBA00023242"/>
    </source>
</evidence>
<dbReference type="InParanoid" id="D6WGG2"/>
<dbReference type="SMART" id="SM00355">
    <property type="entry name" value="ZnF_C2H2"/>
    <property type="match status" value="9"/>
</dbReference>
<feature type="domain" description="C2H2-type" evidence="14">
    <location>
        <begin position="311"/>
        <end position="338"/>
    </location>
</feature>
<reference evidence="16 17" key="2">
    <citation type="journal article" date="2010" name="Nucleic Acids Res.">
        <title>BeetleBase in 2010: revisions to provide comprehensive genomic information for Tribolium castaneum.</title>
        <authorList>
            <person name="Kim H.S."/>
            <person name="Murphy T."/>
            <person name="Xia J."/>
            <person name="Caragea D."/>
            <person name="Park Y."/>
            <person name="Beeman R.W."/>
            <person name="Lorenzen M.D."/>
            <person name="Butcher S."/>
            <person name="Manak J.R."/>
            <person name="Brown S.J."/>
        </authorList>
    </citation>
    <scope>GENOME REANNOTATION</scope>
    <source>
        <strain evidence="16 17">Georgia GA2</strain>
    </source>
</reference>
<evidence type="ECO:0000313" key="17">
    <source>
        <dbReference type="Proteomes" id="UP000007266"/>
    </source>
</evidence>
<feature type="domain" description="C2H2-type" evidence="14">
    <location>
        <begin position="225"/>
        <end position="252"/>
    </location>
</feature>
<dbReference type="PhylomeDB" id="D6WGG2"/>
<feature type="region of interest" description="Disordered" evidence="13">
    <location>
        <begin position="109"/>
        <end position="129"/>
    </location>
</feature>
<keyword evidence="6 12" id="KW-0862">Zinc</keyword>
<dbReference type="OMA" id="RAHEYTH"/>
<dbReference type="FunFam" id="3.30.160.60:FF:000012">
    <property type="entry name" value="RB-associated KRAB zinc finger protein-like"/>
    <property type="match status" value="1"/>
</dbReference>
<dbReference type="Gene3D" id="3.40.1800.20">
    <property type="match status" value="1"/>
</dbReference>
<dbReference type="FunFam" id="3.30.160.60:FF:001049">
    <property type="entry name" value="zinc finger protein 319"/>
    <property type="match status" value="1"/>
</dbReference>
<dbReference type="InterPro" id="IPR012934">
    <property type="entry name" value="Znf_AD"/>
</dbReference>
<dbReference type="Pfam" id="PF00096">
    <property type="entry name" value="zf-C2H2"/>
    <property type="match status" value="5"/>
</dbReference>
<feature type="domain" description="C2H2-type" evidence="14">
    <location>
        <begin position="169"/>
        <end position="196"/>
    </location>
</feature>
<feature type="domain" description="C2H2-type" evidence="14">
    <location>
        <begin position="367"/>
        <end position="395"/>
    </location>
</feature>
<evidence type="ECO:0000313" key="16">
    <source>
        <dbReference type="EMBL" id="EFA00551.1"/>
    </source>
</evidence>
<dbReference type="InterPro" id="IPR013087">
    <property type="entry name" value="Znf_C2H2_type"/>
</dbReference>
<dbReference type="SUPFAM" id="SSF57716">
    <property type="entry name" value="Glucocorticoid receptor-like (DNA-binding domain)"/>
    <property type="match status" value="1"/>
</dbReference>
<dbReference type="SMART" id="SM00868">
    <property type="entry name" value="zf-AD"/>
    <property type="match status" value="1"/>
</dbReference>
<dbReference type="InterPro" id="IPR036236">
    <property type="entry name" value="Znf_C2H2_sf"/>
</dbReference>
<evidence type="ECO:0000259" key="14">
    <source>
        <dbReference type="PROSITE" id="PS50157"/>
    </source>
</evidence>
<feature type="binding site" evidence="12">
    <location>
        <position position="3"/>
    </location>
    <ligand>
        <name>Zn(2+)</name>
        <dbReference type="ChEBI" id="CHEBI:29105"/>
    </ligand>
</feature>
<feature type="domain" description="C2H2-type" evidence="14">
    <location>
        <begin position="339"/>
        <end position="366"/>
    </location>
</feature>
<evidence type="ECO:0000256" key="13">
    <source>
        <dbReference type="SAM" id="MobiDB-lite"/>
    </source>
</evidence>
<keyword evidence="9" id="KW-0804">Transcription</keyword>
<dbReference type="PROSITE" id="PS51915">
    <property type="entry name" value="ZAD"/>
    <property type="match status" value="1"/>
</dbReference>
<feature type="domain" description="C2H2-type" evidence="14">
    <location>
        <begin position="253"/>
        <end position="280"/>
    </location>
</feature>
<dbReference type="Pfam" id="PF13894">
    <property type="entry name" value="zf-C2H2_4"/>
    <property type="match status" value="1"/>
</dbReference>
<dbReference type="Gene3D" id="3.30.160.60">
    <property type="entry name" value="Classic Zinc Finger"/>
    <property type="match status" value="8"/>
</dbReference>
<feature type="binding site" evidence="12">
    <location>
        <position position="51"/>
    </location>
    <ligand>
        <name>Zn(2+)</name>
        <dbReference type="ChEBI" id="CHEBI:29105"/>
    </ligand>
</feature>
<dbReference type="PANTHER" id="PTHR24379">
    <property type="entry name" value="KRAB AND ZINC FINGER DOMAIN-CONTAINING"/>
    <property type="match status" value="1"/>
</dbReference>
<dbReference type="AlphaFoldDB" id="D6WGG2"/>
<feature type="domain" description="ZAD" evidence="15">
    <location>
        <begin position="1"/>
        <end position="78"/>
    </location>
</feature>
<dbReference type="KEGG" id="tca:103312309"/>
<evidence type="ECO:0000256" key="11">
    <source>
        <dbReference type="PROSITE-ProRule" id="PRU00042"/>
    </source>
</evidence>
<name>D6WGG2_TRICA</name>
<dbReference type="GO" id="GO:0003677">
    <property type="term" value="F:DNA binding"/>
    <property type="evidence" value="ECO:0007669"/>
    <property type="project" value="UniProtKB-KW"/>
</dbReference>
<evidence type="ECO:0000256" key="5">
    <source>
        <dbReference type="ARBA" id="ARBA00022771"/>
    </source>
</evidence>
<dbReference type="PROSITE" id="PS00028">
    <property type="entry name" value="ZINC_FINGER_C2H2_1"/>
    <property type="match status" value="9"/>
</dbReference>
<sequence length="396" mass="45990">MTCRICLVKVEPSKSINIFTKGRSEELISDLIMNFAYVEVFEDDDLPKTICQVCLKHLRDIYDFKDLIIRSDERLRAKQDVSSGSEYSEESLDDNSKYQPIVQISEGAPVTFDSDNDKNNESVGLEDGLLSKDEPKRRREYKCDQCAHSYKNRYSLILHKTTHTGKFPHNCDICKKGFPTNWAMNVHRRIHFEDRPFKCENCDKSFKSKSAQIIHRKIHLGIKRYHCKICAKGFIQIGGLRAHEYTHTDEKPLICEFCGKYYTSKRALDRHFRNHKGDPSQPCPICGKLYAGEENVKIHLKTVHAQERVRFPCEVCDKKFSTKAVLKIHMRIHDGVKPYSCDICGKSFRQASVATLHKRVHTGETPFPCALCEKKFAYKHHLKKHVEREHPRKELT</sequence>
<dbReference type="PROSITE" id="PS50157">
    <property type="entry name" value="ZINC_FINGER_C2H2_2"/>
    <property type="match status" value="9"/>
</dbReference>
<dbReference type="OrthoDB" id="8119626at2759"/>
<proteinExistence type="inferred from homology"/>
<evidence type="ECO:0000256" key="1">
    <source>
        <dbReference type="ARBA" id="ARBA00004123"/>
    </source>
</evidence>
<evidence type="ECO:0000256" key="4">
    <source>
        <dbReference type="ARBA" id="ARBA00022737"/>
    </source>
</evidence>
<organism evidence="16 17">
    <name type="scientific">Tribolium castaneum</name>
    <name type="common">Red flour beetle</name>
    <dbReference type="NCBI Taxonomy" id="7070"/>
    <lineage>
        <taxon>Eukaryota</taxon>
        <taxon>Metazoa</taxon>
        <taxon>Ecdysozoa</taxon>
        <taxon>Arthropoda</taxon>
        <taxon>Hexapoda</taxon>
        <taxon>Insecta</taxon>
        <taxon>Pterygota</taxon>
        <taxon>Neoptera</taxon>
        <taxon>Endopterygota</taxon>
        <taxon>Coleoptera</taxon>
        <taxon>Polyphaga</taxon>
        <taxon>Cucujiformia</taxon>
        <taxon>Tenebrionidae</taxon>
        <taxon>Tenebrionidae incertae sedis</taxon>
        <taxon>Tribolium</taxon>
    </lineage>
</organism>
<gene>
    <name evidence="16" type="primary">AUGUSTUS-3.0.2_03418</name>
    <name evidence="16" type="ORF">TcasGA2_TC003418</name>
</gene>
<keyword evidence="3 12" id="KW-0479">Metal-binding</keyword>
<evidence type="ECO:0000256" key="8">
    <source>
        <dbReference type="ARBA" id="ARBA00023125"/>
    </source>
</evidence>
<dbReference type="SUPFAM" id="SSF57667">
    <property type="entry name" value="beta-beta-alpha zinc fingers"/>
    <property type="match status" value="5"/>
</dbReference>
<dbReference type="Proteomes" id="UP000007266">
    <property type="component" value="Linkage group 3"/>
</dbReference>
<comment type="similarity">
    <text evidence="2">Belongs to the krueppel C2H2-type zinc-finger protein family.</text>
</comment>
<accession>D6WGG2</accession>
<feature type="domain" description="C2H2-type" evidence="14">
    <location>
        <begin position="197"/>
        <end position="224"/>
    </location>
</feature>
<keyword evidence="4" id="KW-0677">Repeat</keyword>
<evidence type="ECO:0000256" key="3">
    <source>
        <dbReference type="ARBA" id="ARBA00022723"/>
    </source>
</evidence>
<keyword evidence="5 11" id="KW-0863">Zinc-finger</keyword>
<dbReference type="FunFam" id="3.30.160.60:FF:000663">
    <property type="entry name" value="Zinc finger protein 45"/>
    <property type="match status" value="1"/>
</dbReference>
<dbReference type="FunFam" id="3.30.160.60:FF:000345">
    <property type="entry name" value="Zinc finger protein Gfi-1"/>
    <property type="match status" value="1"/>
</dbReference>
<evidence type="ECO:0000256" key="9">
    <source>
        <dbReference type="ARBA" id="ARBA00023163"/>
    </source>
</evidence>
<keyword evidence="10" id="KW-0539">Nucleus</keyword>
<evidence type="ECO:0000256" key="12">
    <source>
        <dbReference type="PROSITE-ProRule" id="PRU01263"/>
    </source>
</evidence>
<feature type="binding site" evidence="12">
    <location>
        <position position="54"/>
    </location>
    <ligand>
        <name>Zn(2+)</name>
        <dbReference type="ChEBI" id="CHEBI:29105"/>
    </ligand>
</feature>
<evidence type="ECO:0000256" key="6">
    <source>
        <dbReference type="ARBA" id="ARBA00022833"/>
    </source>
</evidence>
<evidence type="ECO:0000256" key="2">
    <source>
        <dbReference type="ARBA" id="ARBA00006991"/>
    </source>
</evidence>
<dbReference type="PANTHER" id="PTHR24379:SF121">
    <property type="entry name" value="C2H2-TYPE DOMAIN-CONTAINING PROTEIN"/>
    <property type="match status" value="1"/>
</dbReference>
<protein>
    <submittedName>
        <fullName evidence="16">Zinc finger protein 227-like Protein</fullName>
    </submittedName>
</protein>
<comment type="subcellular location">
    <subcellularLocation>
        <location evidence="1">Nucleus</location>
    </subcellularLocation>
</comment>
<dbReference type="Pfam" id="PF07776">
    <property type="entry name" value="zf-AD"/>
    <property type="match status" value="1"/>
</dbReference>
<keyword evidence="8" id="KW-0238">DNA-binding</keyword>
<evidence type="ECO:0000259" key="15">
    <source>
        <dbReference type="PROSITE" id="PS51915"/>
    </source>
</evidence>
<reference evidence="16 17" key="1">
    <citation type="journal article" date="2008" name="Nature">
        <title>The genome of the model beetle and pest Tribolium castaneum.</title>
        <authorList>
            <consortium name="Tribolium Genome Sequencing Consortium"/>
            <person name="Richards S."/>
            <person name="Gibbs R.A."/>
            <person name="Weinstock G.M."/>
            <person name="Brown S.J."/>
            <person name="Denell R."/>
            <person name="Beeman R.W."/>
            <person name="Gibbs R."/>
            <person name="Beeman R.W."/>
            <person name="Brown S.J."/>
            <person name="Bucher G."/>
            <person name="Friedrich M."/>
            <person name="Grimmelikhuijzen C.J."/>
            <person name="Klingler M."/>
            <person name="Lorenzen M."/>
            <person name="Richards S."/>
            <person name="Roth S."/>
            <person name="Schroder R."/>
            <person name="Tautz D."/>
            <person name="Zdobnov E.M."/>
            <person name="Muzny D."/>
            <person name="Gibbs R.A."/>
            <person name="Weinstock G.M."/>
            <person name="Attaway T."/>
            <person name="Bell S."/>
            <person name="Buhay C.J."/>
            <person name="Chandrabose M.N."/>
            <person name="Chavez D."/>
            <person name="Clerk-Blankenburg K.P."/>
            <person name="Cree A."/>
            <person name="Dao M."/>
            <person name="Davis C."/>
            <person name="Chacko J."/>
            <person name="Dinh H."/>
            <person name="Dugan-Rocha S."/>
            <person name="Fowler G."/>
            <person name="Garner T.T."/>
            <person name="Garnes J."/>
            <person name="Gnirke A."/>
            <person name="Hawes A."/>
            <person name="Hernandez J."/>
            <person name="Hines S."/>
            <person name="Holder M."/>
            <person name="Hume J."/>
            <person name="Jhangiani S.N."/>
            <person name="Joshi V."/>
            <person name="Khan Z.M."/>
            <person name="Jackson L."/>
            <person name="Kovar C."/>
            <person name="Kowis A."/>
            <person name="Lee S."/>
            <person name="Lewis L.R."/>
            <person name="Margolis J."/>
            <person name="Morgan M."/>
            <person name="Nazareth L.V."/>
            <person name="Nguyen N."/>
            <person name="Okwuonu G."/>
            <person name="Parker D."/>
            <person name="Richards S."/>
            <person name="Ruiz S.J."/>
            <person name="Santibanez J."/>
            <person name="Savard J."/>
            <person name="Scherer S.E."/>
            <person name="Schneider B."/>
            <person name="Sodergren E."/>
            <person name="Tautz D."/>
            <person name="Vattahil S."/>
            <person name="Villasana D."/>
            <person name="White C.S."/>
            <person name="Wright R."/>
            <person name="Park Y."/>
            <person name="Beeman R.W."/>
            <person name="Lord J."/>
            <person name="Oppert B."/>
            <person name="Lorenzen M."/>
            <person name="Brown S."/>
            <person name="Wang L."/>
            <person name="Savard J."/>
            <person name="Tautz D."/>
            <person name="Richards S."/>
            <person name="Weinstock G."/>
            <person name="Gibbs R.A."/>
            <person name="Liu Y."/>
            <person name="Worley K."/>
            <person name="Weinstock G."/>
            <person name="Elsik C.G."/>
            <person name="Reese J.T."/>
            <person name="Elhaik E."/>
            <person name="Landan G."/>
            <person name="Graur D."/>
            <person name="Arensburger P."/>
            <person name="Atkinson P."/>
            <person name="Beeman R.W."/>
            <person name="Beidler J."/>
            <person name="Brown S.J."/>
            <person name="Demuth J.P."/>
            <person name="Drury D.W."/>
            <person name="Du Y.Z."/>
            <person name="Fujiwara H."/>
            <person name="Lorenzen M."/>
            <person name="Maselli V."/>
            <person name="Osanai M."/>
            <person name="Park Y."/>
            <person name="Robertson H.M."/>
            <person name="Tu Z."/>
            <person name="Wang J.J."/>
            <person name="Wang S."/>
            <person name="Richards S."/>
            <person name="Song H."/>
            <person name="Zhang L."/>
            <person name="Sodergren E."/>
            <person name="Werner D."/>
            <person name="Stanke M."/>
            <person name="Morgenstern B."/>
            <person name="Solovyev V."/>
            <person name="Kosarev P."/>
            <person name="Brown G."/>
            <person name="Chen H.C."/>
            <person name="Ermolaeva O."/>
            <person name="Hlavina W."/>
            <person name="Kapustin Y."/>
            <person name="Kiryutin B."/>
            <person name="Kitts P."/>
            <person name="Maglott D."/>
            <person name="Pruitt K."/>
            <person name="Sapojnikov V."/>
            <person name="Souvorov A."/>
            <person name="Mackey A.J."/>
            <person name="Waterhouse R.M."/>
            <person name="Wyder S."/>
            <person name="Zdobnov E.M."/>
            <person name="Zdobnov E.M."/>
            <person name="Wyder S."/>
            <person name="Kriventseva E.V."/>
            <person name="Kadowaki T."/>
            <person name="Bork P."/>
            <person name="Aranda M."/>
            <person name="Bao R."/>
            <person name="Beermann A."/>
            <person name="Berns N."/>
            <person name="Bolognesi R."/>
            <person name="Bonneton F."/>
            <person name="Bopp D."/>
            <person name="Brown S.J."/>
            <person name="Bucher G."/>
            <person name="Butts T."/>
            <person name="Chaumot A."/>
            <person name="Denell R.E."/>
            <person name="Ferrier D.E."/>
            <person name="Friedrich M."/>
            <person name="Gordon C.M."/>
            <person name="Jindra M."/>
            <person name="Klingler M."/>
            <person name="Lan Q."/>
            <person name="Lattorff H.M."/>
            <person name="Laudet V."/>
            <person name="von Levetsow C."/>
            <person name="Liu Z."/>
            <person name="Lutz R."/>
            <person name="Lynch J.A."/>
            <person name="da Fonseca R.N."/>
            <person name="Posnien N."/>
            <person name="Reuter R."/>
            <person name="Roth S."/>
            <person name="Savard J."/>
            <person name="Schinko J.B."/>
            <person name="Schmitt C."/>
            <person name="Schoppmeier M."/>
            <person name="Schroder R."/>
            <person name="Shippy T.D."/>
            <person name="Simonnet F."/>
            <person name="Marques-Souza H."/>
            <person name="Tautz D."/>
            <person name="Tomoyasu Y."/>
            <person name="Trauner J."/>
            <person name="Van der Zee M."/>
            <person name="Vervoort M."/>
            <person name="Wittkopp N."/>
            <person name="Wimmer E.A."/>
            <person name="Yang X."/>
            <person name="Jones A.K."/>
            <person name="Sattelle D.B."/>
            <person name="Ebert P.R."/>
            <person name="Nelson D."/>
            <person name="Scott J.G."/>
            <person name="Beeman R.W."/>
            <person name="Muthukrishnan S."/>
            <person name="Kramer K.J."/>
            <person name="Arakane Y."/>
            <person name="Beeman R.W."/>
            <person name="Zhu Q."/>
            <person name="Hogenkamp D."/>
            <person name="Dixit R."/>
            <person name="Oppert B."/>
            <person name="Jiang H."/>
            <person name="Zou Z."/>
            <person name="Marshall J."/>
            <person name="Elpidina E."/>
            <person name="Vinokurov K."/>
            <person name="Oppert C."/>
            <person name="Zou Z."/>
            <person name="Evans J."/>
            <person name="Lu Z."/>
            <person name="Zhao P."/>
            <person name="Sumathipala N."/>
            <person name="Altincicek B."/>
            <person name="Vilcinskas A."/>
            <person name="Williams M."/>
            <person name="Hultmark D."/>
            <person name="Hetru C."/>
            <person name="Jiang H."/>
            <person name="Grimmelikhuijzen C.J."/>
            <person name="Hauser F."/>
            <person name="Cazzamali G."/>
            <person name="Williamson M."/>
            <person name="Park Y."/>
            <person name="Li B."/>
            <person name="Tanaka Y."/>
            <person name="Predel R."/>
            <person name="Neupert S."/>
            <person name="Schachtner J."/>
            <person name="Verleyen P."/>
            <person name="Raible F."/>
            <person name="Bork P."/>
            <person name="Friedrich M."/>
            <person name="Walden K.K."/>
            <person name="Robertson H.M."/>
            <person name="Angeli S."/>
            <person name="Foret S."/>
            <person name="Bucher G."/>
            <person name="Schuetz S."/>
            <person name="Maleszka R."/>
            <person name="Wimmer E.A."/>
            <person name="Beeman R.W."/>
            <person name="Lorenzen M."/>
            <person name="Tomoyasu Y."/>
            <person name="Miller S.C."/>
            <person name="Grossmann D."/>
            <person name="Bucher G."/>
        </authorList>
    </citation>
    <scope>NUCLEOTIDE SEQUENCE [LARGE SCALE GENOMIC DNA]</scope>
    <source>
        <strain evidence="16 17">Georgia GA2</strain>
    </source>
</reference>
<feature type="domain" description="C2H2-type" evidence="14">
    <location>
        <begin position="281"/>
        <end position="309"/>
    </location>
</feature>
<keyword evidence="17" id="KW-1185">Reference proteome</keyword>
<dbReference type="GO" id="GO:0005634">
    <property type="term" value="C:nucleus"/>
    <property type="evidence" value="ECO:0007669"/>
    <property type="project" value="UniProtKB-SubCell"/>
</dbReference>
<dbReference type="HOGENOM" id="CLU_002678_2_2_1"/>
<keyword evidence="7" id="KW-0805">Transcription regulation</keyword>
<feature type="binding site" evidence="12">
    <location>
        <position position="6"/>
    </location>
    <ligand>
        <name>Zn(2+)</name>
        <dbReference type="ChEBI" id="CHEBI:29105"/>
    </ligand>
</feature>
<dbReference type="EMBL" id="KQ971321">
    <property type="protein sequence ID" value="EFA00551.1"/>
    <property type="molecule type" value="Genomic_DNA"/>
</dbReference>